<accession>A0ABS2NB98</accession>
<dbReference type="RefSeq" id="WP_205170457.1">
    <property type="nucleotide sequence ID" value="NZ_JAFBDZ010000002.1"/>
</dbReference>
<proteinExistence type="predicted"/>
<comment type="caution">
    <text evidence="2">The sequence shown here is derived from an EMBL/GenBank/DDBJ whole genome shotgun (WGS) entry which is preliminary data.</text>
</comment>
<dbReference type="InterPro" id="IPR025235">
    <property type="entry name" value="DUF4178"/>
</dbReference>
<evidence type="ECO:0000313" key="3">
    <source>
        <dbReference type="Proteomes" id="UP001646157"/>
    </source>
</evidence>
<name>A0ABS2NB98_9BACI</name>
<keyword evidence="3" id="KW-1185">Reference proteome</keyword>
<dbReference type="Proteomes" id="UP001646157">
    <property type="component" value="Unassembled WGS sequence"/>
</dbReference>
<evidence type="ECO:0000259" key="1">
    <source>
        <dbReference type="Pfam" id="PF13785"/>
    </source>
</evidence>
<dbReference type="Pfam" id="PF13785">
    <property type="entry name" value="DUF4178"/>
    <property type="match status" value="1"/>
</dbReference>
<sequence>MSFFTNLFGKKEKKIPEVKERDILSIEVGDIVSYDLEDYQVVGKLIYEDHGFEWLAYQLQSPAKTLWLSAEMDDELYVGIYEKIKLKLQEPFPKKLEHDGIRFNLDESGVARVRGEGRGKNVNNIQCKYYDYCDDEEEQFLSIEVWGSEVEVSYGYEIEEYEIKIIASK</sequence>
<feature type="domain" description="DUF4178" evidence="1">
    <location>
        <begin position="28"/>
        <end position="159"/>
    </location>
</feature>
<protein>
    <recommendedName>
        <fullName evidence="1">DUF4178 domain-containing protein</fullName>
    </recommendedName>
</protein>
<dbReference type="EMBL" id="JAFBDZ010000002">
    <property type="protein sequence ID" value="MBM7585142.1"/>
    <property type="molecule type" value="Genomic_DNA"/>
</dbReference>
<gene>
    <name evidence="2" type="ORF">JOC86_001684</name>
</gene>
<organism evidence="2 3">
    <name type="scientific">Rossellomorea pakistanensis</name>
    <dbReference type="NCBI Taxonomy" id="992288"/>
    <lineage>
        <taxon>Bacteria</taxon>
        <taxon>Bacillati</taxon>
        <taxon>Bacillota</taxon>
        <taxon>Bacilli</taxon>
        <taxon>Bacillales</taxon>
        <taxon>Bacillaceae</taxon>
        <taxon>Rossellomorea</taxon>
    </lineage>
</organism>
<reference evidence="2 3" key="1">
    <citation type="submission" date="2021-01" db="EMBL/GenBank/DDBJ databases">
        <title>Genomic Encyclopedia of Type Strains, Phase IV (KMG-IV): sequencing the most valuable type-strain genomes for metagenomic binning, comparative biology and taxonomic classification.</title>
        <authorList>
            <person name="Goeker M."/>
        </authorList>
    </citation>
    <scope>NUCLEOTIDE SEQUENCE [LARGE SCALE GENOMIC DNA]</scope>
    <source>
        <strain evidence="2 3">DSM 24834</strain>
    </source>
</reference>
<evidence type="ECO:0000313" key="2">
    <source>
        <dbReference type="EMBL" id="MBM7585142.1"/>
    </source>
</evidence>